<feature type="compositionally biased region" description="Polar residues" evidence="1">
    <location>
        <begin position="17"/>
        <end position="30"/>
    </location>
</feature>
<dbReference type="RefSeq" id="XP_022084147.1">
    <property type="nucleotide sequence ID" value="XM_022228455.1"/>
</dbReference>
<evidence type="ECO:0000256" key="1">
    <source>
        <dbReference type="SAM" id="MobiDB-lite"/>
    </source>
</evidence>
<evidence type="ECO:0000313" key="4">
    <source>
        <dbReference type="RefSeq" id="XP_022084147.1"/>
    </source>
</evidence>
<accession>A0A8B7XTG6</accession>
<gene>
    <name evidence="3 4" type="primary">LOC110975727</name>
</gene>
<feature type="region of interest" description="Disordered" evidence="1">
    <location>
        <begin position="1"/>
        <end position="53"/>
    </location>
</feature>
<protein>
    <submittedName>
        <fullName evidence="3 4">Uncharacterized protein LOC110975727 isoform X1</fullName>
    </submittedName>
</protein>
<reference evidence="3 4" key="1">
    <citation type="submission" date="2025-04" db="UniProtKB">
        <authorList>
            <consortium name="RefSeq"/>
        </authorList>
    </citation>
    <scope>IDENTIFICATION</scope>
</reference>
<dbReference type="KEGG" id="aplc:110975727"/>
<dbReference type="Proteomes" id="UP000694845">
    <property type="component" value="Unplaced"/>
</dbReference>
<dbReference type="AlphaFoldDB" id="A0A8B7XTG6"/>
<keyword evidence="2" id="KW-1185">Reference proteome</keyword>
<dbReference type="RefSeq" id="XP_022084144.1">
    <property type="nucleotide sequence ID" value="XM_022228452.1"/>
</dbReference>
<sequence>MSGQHQWRAQNLKAGSRETQVPVRTQVTATDSDEEQEQWMEKTAGVKGDSSVVGPLPVGSSSITGLIELGDSSVVGPLPVGSSSITGLIELGDSSLVGPLPVGSSSGITALIEFGKASLPGECTAMAAYVNIEAAWLASWCEWTDR</sequence>
<evidence type="ECO:0000313" key="3">
    <source>
        <dbReference type="RefSeq" id="XP_022084144.1"/>
    </source>
</evidence>
<proteinExistence type="predicted"/>
<name>A0A8B7XTG6_ACAPL</name>
<evidence type="ECO:0000313" key="2">
    <source>
        <dbReference type="Proteomes" id="UP000694845"/>
    </source>
</evidence>
<dbReference type="GeneID" id="110975727"/>
<organism evidence="2 3">
    <name type="scientific">Acanthaster planci</name>
    <name type="common">Crown-of-thorns starfish</name>
    <dbReference type="NCBI Taxonomy" id="133434"/>
    <lineage>
        <taxon>Eukaryota</taxon>
        <taxon>Metazoa</taxon>
        <taxon>Echinodermata</taxon>
        <taxon>Eleutherozoa</taxon>
        <taxon>Asterozoa</taxon>
        <taxon>Asteroidea</taxon>
        <taxon>Valvatacea</taxon>
        <taxon>Valvatida</taxon>
        <taxon>Acanthasteridae</taxon>
        <taxon>Acanthaster</taxon>
    </lineage>
</organism>